<protein>
    <submittedName>
        <fullName evidence="1">Uncharacterized protein</fullName>
    </submittedName>
</protein>
<evidence type="ECO:0000313" key="1">
    <source>
        <dbReference type="EMBL" id="KAA1258110.1"/>
    </source>
</evidence>
<proteinExistence type="predicted"/>
<dbReference type="InterPro" id="IPR013325">
    <property type="entry name" value="RNA_pol_sigma_r2"/>
</dbReference>
<dbReference type="Proteomes" id="UP000322699">
    <property type="component" value="Unassembled WGS sequence"/>
</dbReference>
<dbReference type="RefSeq" id="WP_068258944.1">
    <property type="nucleotide sequence ID" value="NZ_LWSK01000007.1"/>
</dbReference>
<keyword evidence="2" id="KW-1185">Reference proteome</keyword>
<dbReference type="GO" id="GO:0006352">
    <property type="term" value="P:DNA-templated transcription initiation"/>
    <property type="evidence" value="ECO:0007669"/>
    <property type="project" value="InterPro"/>
</dbReference>
<sequence length="211" mass="23992">MAKRQTTDTPTPDVVNAYAMRMVRVKAIELCEKPEFAGDEREDIEQELTLFLLRQAGSFDPDKSTLNTFINRVIRSRVCTLQRDRVRKRRLPASFGGVKSTADTIGRGCEATTIQETLTPTDRDRRLGRESRDPNADIRLAIDVRNAIESLPTELQPLARSLMIHRRVEATEILKISQRAYTRQLREIGEHFAALGLNFDDQSDHENGPTD</sequence>
<dbReference type="EMBL" id="VRLW01000001">
    <property type="protein sequence ID" value="KAA1258110.1"/>
    <property type="molecule type" value="Genomic_DNA"/>
</dbReference>
<gene>
    <name evidence="1" type="ORF">LF1_06250</name>
</gene>
<name>A0A5B1CET9_9BACT</name>
<reference evidence="1 2" key="1">
    <citation type="submission" date="2019-08" db="EMBL/GenBank/DDBJ databases">
        <title>Deep-cultivation of Planctomycetes and their phenomic and genomic characterization uncovers novel biology.</title>
        <authorList>
            <person name="Wiegand S."/>
            <person name="Jogler M."/>
            <person name="Boedeker C."/>
            <person name="Pinto D."/>
            <person name="Vollmers J."/>
            <person name="Rivas-Marin E."/>
            <person name="Kohn T."/>
            <person name="Peeters S.H."/>
            <person name="Heuer A."/>
            <person name="Rast P."/>
            <person name="Oberbeckmann S."/>
            <person name="Bunk B."/>
            <person name="Jeske O."/>
            <person name="Meyerdierks A."/>
            <person name="Storesund J.E."/>
            <person name="Kallscheuer N."/>
            <person name="Luecker S."/>
            <person name="Lage O.M."/>
            <person name="Pohl T."/>
            <person name="Merkel B.J."/>
            <person name="Hornburger P."/>
            <person name="Mueller R.-W."/>
            <person name="Bruemmer F."/>
            <person name="Labrenz M."/>
            <person name="Spormann A.M."/>
            <person name="Op Den Camp H."/>
            <person name="Overmann J."/>
            <person name="Amann R."/>
            <person name="Jetten M.S.M."/>
            <person name="Mascher T."/>
            <person name="Medema M.H."/>
            <person name="Devos D.P."/>
            <person name="Kaster A.-K."/>
            <person name="Ovreas L."/>
            <person name="Rohde M."/>
            <person name="Galperin M.Y."/>
            <person name="Jogler C."/>
        </authorList>
    </citation>
    <scope>NUCLEOTIDE SEQUENCE [LARGE SCALE GENOMIC DNA]</scope>
    <source>
        <strain evidence="1 2">LF1</strain>
    </source>
</reference>
<accession>A0A5B1CET9</accession>
<dbReference type="GO" id="GO:0003700">
    <property type="term" value="F:DNA-binding transcription factor activity"/>
    <property type="evidence" value="ECO:0007669"/>
    <property type="project" value="InterPro"/>
</dbReference>
<evidence type="ECO:0000313" key="2">
    <source>
        <dbReference type="Proteomes" id="UP000322699"/>
    </source>
</evidence>
<dbReference type="AlphaFoldDB" id="A0A5B1CET9"/>
<organism evidence="1 2">
    <name type="scientific">Rubripirellula obstinata</name>
    <dbReference type="NCBI Taxonomy" id="406547"/>
    <lineage>
        <taxon>Bacteria</taxon>
        <taxon>Pseudomonadati</taxon>
        <taxon>Planctomycetota</taxon>
        <taxon>Planctomycetia</taxon>
        <taxon>Pirellulales</taxon>
        <taxon>Pirellulaceae</taxon>
        <taxon>Rubripirellula</taxon>
    </lineage>
</organism>
<comment type="caution">
    <text evidence="1">The sequence shown here is derived from an EMBL/GenBank/DDBJ whole genome shotgun (WGS) entry which is preliminary data.</text>
</comment>
<dbReference type="SUPFAM" id="SSF88946">
    <property type="entry name" value="Sigma2 domain of RNA polymerase sigma factors"/>
    <property type="match status" value="1"/>
</dbReference>